<sequence length="368" mass="41185">MGIINQVKIGQAEAIALLVTVMSTKLFLTYPLIIVSHGGSAAWQIVIISGLVTLVFFWLILKYIERFPDRSFPETAEYISGPYFGGLLVMLLLLPWLFELTMTFRRFGEMIVIIALPETSIGLIMLIFFCGAGLAAYLGLSTIARACHLVFPFTLGAALLIVAFSYSNWDTDWLFPIFGNGPWITIKEGVIQSSAFYELSFIYALPLVFYAHQIKKIGYTSIIVTTVILTTMVLAYLLVFPAVVGEEPYLPLYNMARSVYLGRFIQRIEAIFLLFWVISGYLWVSVGVYGLCHILKDWLKLPDHRPLILPALIIIFALAFIPQSLPDAVLTVQEYFYEIGFIAIFGLPPLLLLLAVLLGKGGKNNVEK</sequence>
<feature type="transmembrane region" description="Helical" evidence="8">
    <location>
        <begin position="335"/>
        <end position="358"/>
    </location>
</feature>
<accession>A0A9D2WPA2</accession>
<dbReference type="InterPro" id="IPR004761">
    <property type="entry name" value="Spore_GerAB"/>
</dbReference>
<dbReference type="GO" id="GO:0009847">
    <property type="term" value="P:spore germination"/>
    <property type="evidence" value="ECO:0007669"/>
    <property type="project" value="InterPro"/>
</dbReference>
<feature type="transmembrane region" description="Helical" evidence="8">
    <location>
        <begin position="307"/>
        <end position="323"/>
    </location>
</feature>
<evidence type="ECO:0000313" key="9">
    <source>
        <dbReference type="EMBL" id="KAF1084441.1"/>
    </source>
</evidence>
<feature type="transmembrane region" description="Helical" evidence="8">
    <location>
        <begin position="12"/>
        <end position="35"/>
    </location>
</feature>
<dbReference type="Pfam" id="PF03845">
    <property type="entry name" value="Spore_permease"/>
    <property type="match status" value="1"/>
</dbReference>
<feature type="transmembrane region" description="Helical" evidence="8">
    <location>
        <begin position="189"/>
        <end position="210"/>
    </location>
</feature>
<evidence type="ECO:0000256" key="2">
    <source>
        <dbReference type="ARBA" id="ARBA00007998"/>
    </source>
</evidence>
<evidence type="ECO:0000256" key="4">
    <source>
        <dbReference type="ARBA" id="ARBA00022544"/>
    </source>
</evidence>
<feature type="transmembrane region" description="Helical" evidence="8">
    <location>
        <begin position="41"/>
        <end position="61"/>
    </location>
</feature>
<evidence type="ECO:0000256" key="6">
    <source>
        <dbReference type="ARBA" id="ARBA00022989"/>
    </source>
</evidence>
<keyword evidence="3" id="KW-0813">Transport</keyword>
<dbReference type="EMBL" id="LSRS01000005">
    <property type="protein sequence ID" value="KAF1084441.1"/>
    <property type="molecule type" value="Genomic_DNA"/>
</dbReference>
<keyword evidence="5 8" id="KW-0812">Transmembrane</keyword>
<feature type="transmembrane region" description="Helical" evidence="8">
    <location>
        <begin position="110"/>
        <end position="137"/>
    </location>
</feature>
<comment type="similarity">
    <text evidence="2">Belongs to the amino acid-polyamine-organocation (APC) superfamily. Spore germination protein (SGP) (TC 2.A.3.9) family.</text>
</comment>
<organism evidence="9 10">
    <name type="scientific">Sporotomaculum syntrophicum</name>
    <dbReference type="NCBI Taxonomy" id="182264"/>
    <lineage>
        <taxon>Bacteria</taxon>
        <taxon>Bacillati</taxon>
        <taxon>Bacillota</taxon>
        <taxon>Clostridia</taxon>
        <taxon>Eubacteriales</taxon>
        <taxon>Desulfallaceae</taxon>
        <taxon>Sporotomaculum</taxon>
    </lineage>
</organism>
<keyword evidence="6 8" id="KW-1133">Transmembrane helix</keyword>
<evidence type="ECO:0000256" key="3">
    <source>
        <dbReference type="ARBA" id="ARBA00022448"/>
    </source>
</evidence>
<evidence type="ECO:0000313" key="10">
    <source>
        <dbReference type="Proteomes" id="UP000798488"/>
    </source>
</evidence>
<feature type="transmembrane region" description="Helical" evidence="8">
    <location>
        <begin position="264"/>
        <end position="295"/>
    </location>
</feature>
<feature type="transmembrane region" description="Helical" evidence="8">
    <location>
        <begin position="222"/>
        <end position="244"/>
    </location>
</feature>
<dbReference type="GO" id="GO:0016020">
    <property type="term" value="C:membrane"/>
    <property type="evidence" value="ECO:0007669"/>
    <property type="project" value="UniProtKB-SubCell"/>
</dbReference>
<evidence type="ECO:0000256" key="5">
    <source>
        <dbReference type="ARBA" id="ARBA00022692"/>
    </source>
</evidence>
<dbReference type="NCBIfam" id="TIGR00912">
    <property type="entry name" value="2A0309"/>
    <property type="match status" value="1"/>
</dbReference>
<gene>
    <name evidence="9" type="primary">yndE_1</name>
    <name evidence="9" type="ORF">SPSYN_02218</name>
</gene>
<dbReference type="PANTHER" id="PTHR34975">
    <property type="entry name" value="SPORE GERMINATION PROTEIN A2"/>
    <property type="match status" value="1"/>
</dbReference>
<keyword evidence="7 8" id="KW-0472">Membrane</keyword>
<evidence type="ECO:0000256" key="7">
    <source>
        <dbReference type="ARBA" id="ARBA00023136"/>
    </source>
</evidence>
<evidence type="ECO:0000256" key="8">
    <source>
        <dbReference type="SAM" id="Phobius"/>
    </source>
</evidence>
<comment type="subcellular location">
    <subcellularLocation>
        <location evidence="1">Membrane</location>
        <topology evidence="1">Multi-pass membrane protein</topology>
    </subcellularLocation>
</comment>
<evidence type="ECO:0000256" key="1">
    <source>
        <dbReference type="ARBA" id="ARBA00004141"/>
    </source>
</evidence>
<proteinExistence type="inferred from homology"/>
<dbReference type="Gene3D" id="1.20.1740.10">
    <property type="entry name" value="Amino acid/polyamine transporter I"/>
    <property type="match status" value="1"/>
</dbReference>
<feature type="transmembrane region" description="Helical" evidence="8">
    <location>
        <begin position="149"/>
        <end position="169"/>
    </location>
</feature>
<feature type="transmembrane region" description="Helical" evidence="8">
    <location>
        <begin position="81"/>
        <end position="98"/>
    </location>
</feature>
<comment type="caution">
    <text evidence="9">The sequence shown here is derived from an EMBL/GenBank/DDBJ whole genome shotgun (WGS) entry which is preliminary data.</text>
</comment>
<protein>
    <submittedName>
        <fullName evidence="9">Spore germination protein YndE</fullName>
    </submittedName>
</protein>
<dbReference type="Proteomes" id="UP000798488">
    <property type="component" value="Unassembled WGS sequence"/>
</dbReference>
<dbReference type="AlphaFoldDB" id="A0A9D2WPA2"/>
<keyword evidence="4" id="KW-0309">Germination</keyword>
<keyword evidence="10" id="KW-1185">Reference proteome</keyword>
<name>A0A9D2WPA2_9FIRM</name>
<dbReference type="PANTHER" id="PTHR34975:SF2">
    <property type="entry name" value="SPORE GERMINATION PROTEIN A2"/>
    <property type="match status" value="1"/>
</dbReference>
<dbReference type="OrthoDB" id="1675410at2"/>
<reference evidence="9" key="1">
    <citation type="submission" date="2016-02" db="EMBL/GenBank/DDBJ databases">
        <title>Draft Genome Sequence of Sporotomaculum syntrophicum Strain FB, a Syntrophic Benzoate Degrader.</title>
        <authorList>
            <person name="Nobu M.K."/>
            <person name="Narihiro T."/>
            <person name="Qiu Y.-L."/>
            <person name="Ohashi A."/>
            <person name="Liu W.-T."/>
            <person name="Yuji S."/>
        </authorList>
    </citation>
    <scope>NUCLEOTIDE SEQUENCE</scope>
    <source>
        <strain evidence="9">FB</strain>
    </source>
</reference>